<evidence type="ECO:0000256" key="4">
    <source>
        <dbReference type="ARBA" id="ARBA00022475"/>
    </source>
</evidence>
<keyword evidence="9 17" id="KW-0418">Kinase</keyword>
<keyword evidence="7 14" id="KW-0812">Transmembrane</keyword>
<dbReference type="Pfam" id="PF00512">
    <property type="entry name" value="HisKA"/>
    <property type="match status" value="1"/>
</dbReference>
<dbReference type="InterPro" id="IPR005467">
    <property type="entry name" value="His_kinase_dom"/>
</dbReference>
<keyword evidence="8" id="KW-0547">Nucleotide-binding</keyword>
<dbReference type="SUPFAM" id="SSF47384">
    <property type="entry name" value="Homodimeric domain of signal transducing histidine kinase"/>
    <property type="match status" value="1"/>
</dbReference>
<comment type="subcellular location">
    <subcellularLocation>
        <location evidence="2">Cell membrane</location>
        <topology evidence="2">Multi-pass membrane protein</topology>
    </subcellularLocation>
</comment>
<keyword evidence="5" id="KW-0597">Phosphoprotein</keyword>
<dbReference type="InterPro" id="IPR036097">
    <property type="entry name" value="HisK_dim/P_sf"/>
</dbReference>
<dbReference type="InterPro" id="IPR050398">
    <property type="entry name" value="HssS/ArlS-like"/>
</dbReference>
<reference evidence="17 18" key="1">
    <citation type="submission" date="2022-03" db="EMBL/GenBank/DDBJ databases">
        <title>Novel taxa within the pig intestine.</title>
        <authorList>
            <person name="Wylensek D."/>
            <person name="Bishof K."/>
            <person name="Afrizal A."/>
            <person name="Clavel T."/>
        </authorList>
    </citation>
    <scope>NUCLEOTIDE SEQUENCE [LARGE SCALE GENOMIC DNA]</scope>
    <source>
        <strain evidence="17 18">Cla-KB-P134</strain>
    </source>
</reference>
<dbReference type="EC" id="2.7.13.3" evidence="3"/>
<keyword evidence="4" id="KW-1003">Cell membrane</keyword>
<protein>
    <recommendedName>
        <fullName evidence="3">histidine kinase</fullName>
        <ecNumber evidence="3">2.7.13.3</ecNumber>
    </recommendedName>
</protein>
<feature type="domain" description="Histidine kinase" evidence="15">
    <location>
        <begin position="375"/>
        <end position="570"/>
    </location>
</feature>
<dbReference type="PROSITE" id="PS50885">
    <property type="entry name" value="HAMP"/>
    <property type="match status" value="1"/>
</dbReference>
<keyword evidence="11 14" id="KW-1133">Transmembrane helix</keyword>
<gene>
    <name evidence="17" type="ORF">MOZ64_00850</name>
</gene>
<evidence type="ECO:0000256" key="14">
    <source>
        <dbReference type="SAM" id="Phobius"/>
    </source>
</evidence>
<dbReference type="PANTHER" id="PTHR45528:SF1">
    <property type="entry name" value="SENSOR HISTIDINE KINASE CPXA"/>
    <property type="match status" value="1"/>
</dbReference>
<dbReference type="InterPro" id="IPR036890">
    <property type="entry name" value="HATPase_C_sf"/>
</dbReference>
<feature type="transmembrane region" description="Helical" evidence="14">
    <location>
        <begin position="106"/>
        <end position="125"/>
    </location>
</feature>
<evidence type="ECO:0000256" key="1">
    <source>
        <dbReference type="ARBA" id="ARBA00000085"/>
    </source>
</evidence>
<dbReference type="CDD" id="cd00082">
    <property type="entry name" value="HisKA"/>
    <property type="match status" value="1"/>
</dbReference>
<dbReference type="InterPro" id="IPR003660">
    <property type="entry name" value="HAMP_dom"/>
</dbReference>
<keyword evidence="6" id="KW-0808">Transferase</keyword>
<sequence>MIKRLYFSLLLGIVCFVLLYPLHAIWLTNEPEFKVEPLVDQLKQASFDTFPSLLEKHTQQAGFYVESNEQFLVVGTVYDPQQSYAFTDAKGQSVFLVVCPTQYQAAHLWSGMVAGCSLAIGYLGFRFTSKNHSIHLPAFYERQGLAQKLFLCSVAAIGICFVAYLGTYRINQVWIQWYQENVTQQPDITPFQKELRSYAKTVSLTTKNKRIISQTIQKQIDSQYKSVSIANDQKWINIDPTWKPKELSQHVDSDTYGFSHSFLVQWKNKKTWVYVNTYPELYWLNKMMIGEMAIIFSFYVLILYAFMKKQVRIIQTLTNDIAYLENGDWSHPIQVHGQDELSQLARQMDEMRLYTYENMQTEKQAIQANHDLVTSMSHDIRTPLATLKGYLEILSLKKGEEARQEQYIQRCLKKTDELIDLSEALFKQSLHVADQEKMYIGRIRIYEIMALLKDQIEDLKKRGYDIQLTEMEPQGSIQGNLPLIHRIFDNLSSNIIKYADKKRPVHILIKIEKGELYIRFENFIAPKQDVESNHIGLQSVQLSMKQMHGTYFCEQTKNYFLIVLTFPLCDERAIT</sequence>
<evidence type="ECO:0000313" key="18">
    <source>
        <dbReference type="Proteomes" id="UP001285244"/>
    </source>
</evidence>
<dbReference type="RefSeq" id="WP_320324730.1">
    <property type="nucleotide sequence ID" value="NZ_JALBUS010000001.1"/>
</dbReference>
<dbReference type="PANTHER" id="PTHR45528">
    <property type="entry name" value="SENSOR HISTIDINE KINASE CPXA"/>
    <property type="match status" value="1"/>
</dbReference>
<dbReference type="SUPFAM" id="SSF55874">
    <property type="entry name" value="ATPase domain of HSP90 chaperone/DNA topoisomerase II/histidine kinase"/>
    <property type="match status" value="1"/>
</dbReference>
<evidence type="ECO:0000313" key="17">
    <source>
        <dbReference type="EMBL" id="MDX8416395.1"/>
    </source>
</evidence>
<keyword evidence="10" id="KW-0067">ATP-binding</keyword>
<dbReference type="PROSITE" id="PS50109">
    <property type="entry name" value="HIS_KIN"/>
    <property type="match status" value="1"/>
</dbReference>
<proteinExistence type="predicted"/>
<evidence type="ECO:0000256" key="2">
    <source>
        <dbReference type="ARBA" id="ARBA00004651"/>
    </source>
</evidence>
<dbReference type="InterPro" id="IPR003661">
    <property type="entry name" value="HisK_dim/P_dom"/>
</dbReference>
<evidence type="ECO:0000256" key="6">
    <source>
        <dbReference type="ARBA" id="ARBA00022679"/>
    </source>
</evidence>
<dbReference type="SMART" id="SM00388">
    <property type="entry name" value="HisKA"/>
    <property type="match status" value="1"/>
</dbReference>
<comment type="catalytic activity">
    <reaction evidence="1">
        <text>ATP + protein L-histidine = ADP + protein N-phospho-L-histidine.</text>
        <dbReference type="EC" id="2.7.13.3"/>
    </reaction>
</comment>
<evidence type="ECO:0000256" key="9">
    <source>
        <dbReference type="ARBA" id="ARBA00022777"/>
    </source>
</evidence>
<evidence type="ECO:0000259" key="16">
    <source>
        <dbReference type="PROSITE" id="PS50885"/>
    </source>
</evidence>
<comment type="caution">
    <text evidence="17">The sequence shown here is derived from an EMBL/GenBank/DDBJ whole genome shotgun (WGS) entry which is preliminary data.</text>
</comment>
<dbReference type="Gene3D" id="1.10.287.130">
    <property type="match status" value="1"/>
</dbReference>
<dbReference type="GO" id="GO:0016301">
    <property type="term" value="F:kinase activity"/>
    <property type="evidence" value="ECO:0007669"/>
    <property type="project" value="UniProtKB-KW"/>
</dbReference>
<feature type="transmembrane region" description="Helical" evidence="14">
    <location>
        <begin position="287"/>
        <end position="307"/>
    </location>
</feature>
<keyword evidence="18" id="KW-1185">Reference proteome</keyword>
<organism evidence="17 18">
    <name type="scientific">Absicoccus intestinalis</name>
    <dbReference type="NCBI Taxonomy" id="2926319"/>
    <lineage>
        <taxon>Bacteria</taxon>
        <taxon>Bacillati</taxon>
        <taxon>Bacillota</taxon>
        <taxon>Erysipelotrichia</taxon>
        <taxon>Erysipelotrichales</taxon>
        <taxon>Erysipelotrichaceae</taxon>
        <taxon>Absicoccus</taxon>
    </lineage>
</organism>
<evidence type="ECO:0000259" key="15">
    <source>
        <dbReference type="PROSITE" id="PS50109"/>
    </source>
</evidence>
<evidence type="ECO:0000256" key="5">
    <source>
        <dbReference type="ARBA" id="ARBA00022553"/>
    </source>
</evidence>
<dbReference type="Gene3D" id="6.10.340.10">
    <property type="match status" value="1"/>
</dbReference>
<accession>A0ABU4WLH3</accession>
<evidence type="ECO:0000256" key="13">
    <source>
        <dbReference type="ARBA" id="ARBA00023136"/>
    </source>
</evidence>
<keyword evidence="12" id="KW-0902">Two-component regulatory system</keyword>
<keyword evidence="13 14" id="KW-0472">Membrane</keyword>
<evidence type="ECO:0000256" key="8">
    <source>
        <dbReference type="ARBA" id="ARBA00022741"/>
    </source>
</evidence>
<evidence type="ECO:0000256" key="11">
    <source>
        <dbReference type="ARBA" id="ARBA00022989"/>
    </source>
</evidence>
<dbReference type="Proteomes" id="UP001285244">
    <property type="component" value="Unassembled WGS sequence"/>
</dbReference>
<dbReference type="EMBL" id="JALBUS010000001">
    <property type="protein sequence ID" value="MDX8416395.1"/>
    <property type="molecule type" value="Genomic_DNA"/>
</dbReference>
<name>A0ABU4WLH3_9FIRM</name>
<feature type="domain" description="HAMP" evidence="16">
    <location>
        <begin position="308"/>
        <end position="360"/>
    </location>
</feature>
<dbReference type="Gene3D" id="3.30.565.10">
    <property type="entry name" value="Histidine kinase-like ATPase, C-terminal domain"/>
    <property type="match status" value="1"/>
</dbReference>
<dbReference type="CDD" id="cd06225">
    <property type="entry name" value="HAMP"/>
    <property type="match status" value="1"/>
</dbReference>
<evidence type="ECO:0000256" key="3">
    <source>
        <dbReference type="ARBA" id="ARBA00012438"/>
    </source>
</evidence>
<evidence type="ECO:0000256" key="12">
    <source>
        <dbReference type="ARBA" id="ARBA00023012"/>
    </source>
</evidence>
<evidence type="ECO:0000256" key="7">
    <source>
        <dbReference type="ARBA" id="ARBA00022692"/>
    </source>
</evidence>
<evidence type="ECO:0000256" key="10">
    <source>
        <dbReference type="ARBA" id="ARBA00022840"/>
    </source>
</evidence>
<feature type="transmembrane region" description="Helical" evidence="14">
    <location>
        <begin position="145"/>
        <end position="165"/>
    </location>
</feature>